<dbReference type="EMBL" id="JABBWD010000168">
    <property type="protein sequence ID" value="KAG1763281.1"/>
    <property type="molecule type" value="Genomic_DNA"/>
</dbReference>
<evidence type="ECO:0000313" key="1">
    <source>
        <dbReference type="EMBL" id="KAG1763281.1"/>
    </source>
</evidence>
<sequence length="282" mass="32465">MRAQPDKVSEKLNLKENNNSEFEVQEEYLAAALPWHVASICFAMGETPKGRSTPTARAGRRMENWKSQRPIVNPVRKGLRVFYTKMSFFLKFNQYPHRTSATISSCFNWLRDFDHLCDRAKSKELTLIARKMNCHQWDVQMSNSFEGRIWASITLCSLLSYVLFPHLRFQPRSHFGPEMDGDRTDSYDLDRLSTFLWAGNPPGSRYNEDMMSEGLFQGYFLERGLLKWWNKALFKNENGREGGGHNQRQCIRSSSAPVNGLAKMHAQMANRANAAKRPATPS</sequence>
<dbReference type="OrthoDB" id="3220614at2759"/>
<protein>
    <submittedName>
        <fullName evidence="1">Uncharacterized protein</fullName>
    </submittedName>
</protein>
<accession>A0A9P7CVR4</accession>
<proteinExistence type="predicted"/>
<keyword evidence="2" id="KW-1185">Reference proteome</keyword>
<organism evidence="1 2">
    <name type="scientific">Suillus placidus</name>
    <dbReference type="NCBI Taxonomy" id="48579"/>
    <lineage>
        <taxon>Eukaryota</taxon>
        <taxon>Fungi</taxon>
        <taxon>Dikarya</taxon>
        <taxon>Basidiomycota</taxon>
        <taxon>Agaricomycotina</taxon>
        <taxon>Agaricomycetes</taxon>
        <taxon>Agaricomycetidae</taxon>
        <taxon>Boletales</taxon>
        <taxon>Suillineae</taxon>
        <taxon>Suillaceae</taxon>
        <taxon>Suillus</taxon>
    </lineage>
</organism>
<gene>
    <name evidence="1" type="ORF">EV702DRAFT_1051867</name>
</gene>
<dbReference type="Proteomes" id="UP000714275">
    <property type="component" value="Unassembled WGS sequence"/>
</dbReference>
<name>A0A9P7CVR4_9AGAM</name>
<reference evidence="1" key="1">
    <citation type="journal article" date="2020" name="New Phytol.">
        <title>Comparative genomics reveals dynamic genome evolution in host specialist ectomycorrhizal fungi.</title>
        <authorList>
            <person name="Lofgren L.A."/>
            <person name="Nguyen N.H."/>
            <person name="Vilgalys R."/>
            <person name="Ruytinx J."/>
            <person name="Liao H.L."/>
            <person name="Branco S."/>
            <person name="Kuo A."/>
            <person name="LaButti K."/>
            <person name="Lipzen A."/>
            <person name="Andreopoulos W."/>
            <person name="Pangilinan J."/>
            <person name="Riley R."/>
            <person name="Hundley H."/>
            <person name="Na H."/>
            <person name="Barry K."/>
            <person name="Grigoriev I.V."/>
            <person name="Stajich J.E."/>
            <person name="Kennedy P.G."/>
        </authorList>
    </citation>
    <scope>NUCLEOTIDE SEQUENCE</scope>
    <source>
        <strain evidence="1">DOB743</strain>
    </source>
</reference>
<comment type="caution">
    <text evidence="1">The sequence shown here is derived from an EMBL/GenBank/DDBJ whole genome shotgun (WGS) entry which is preliminary data.</text>
</comment>
<evidence type="ECO:0000313" key="2">
    <source>
        <dbReference type="Proteomes" id="UP000714275"/>
    </source>
</evidence>
<dbReference type="AlphaFoldDB" id="A0A9P7CVR4"/>